<name>A0A0L6UM39_9BASI</name>
<evidence type="ECO:0000313" key="1">
    <source>
        <dbReference type="EMBL" id="KNZ49586.1"/>
    </source>
</evidence>
<keyword evidence="2" id="KW-1185">Reference proteome</keyword>
<sequence>MVFDGLMMHNWYEGVLQHHFRIQWGFNSQILTQYSQLTRKRECYECLQGPKLKASEWQSLYSQHLPLLALEVFGSRWSPSNCQHKLEVLRNLVSLVECTQFVGNKSITEADFIKYKERYASYLGPFDWIGRIWWRTIEWDTPILVKQLYTWIHDGTILSDSVIGTQERVLKAHNPRKA</sequence>
<evidence type="ECO:0000313" key="2">
    <source>
        <dbReference type="Proteomes" id="UP000037035"/>
    </source>
</evidence>
<dbReference type="AlphaFoldDB" id="A0A0L6UM39"/>
<comment type="caution">
    <text evidence="1">The sequence shown here is derived from an EMBL/GenBank/DDBJ whole genome shotgun (WGS) entry which is preliminary data.</text>
</comment>
<dbReference type="Proteomes" id="UP000037035">
    <property type="component" value="Unassembled WGS sequence"/>
</dbReference>
<gene>
    <name evidence="1" type="ORF">VP01_4920g1</name>
</gene>
<dbReference type="VEuPathDB" id="FungiDB:VP01_4920g1"/>
<protein>
    <submittedName>
        <fullName evidence="1">Uncharacterized protein</fullName>
    </submittedName>
</protein>
<proteinExistence type="predicted"/>
<dbReference type="EMBL" id="LAVV01010077">
    <property type="protein sequence ID" value="KNZ49586.1"/>
    <property type="molecule type" value="Genomic_DNA"/>
</dbReference>
<organism evidence="1 2">
    <name type="scientific">Puccinia sorghi</name>
    <dbReference type="NCBI Taxonomy" id="27349"/>
    <lineage>
        <taxon>Eukaryota</taxon>
        <taxon>Fungi</taxon>
        <taxon>Dikarya</taxon>
        <taxon>Basidiomycota</taxon>
        <taxon>Pucciniomycotina</taxon>
        <taxon>Pucciniomycetes</taxon>
        <taxon>Pucciniales</taxon>
        <taxon>Pucciniaceae</taxon>
        <taxon>Puccinia</taxon>
    </lineage>
</organism>
<accession>A0A0L6UM39</accession>
<reference evidence="1 2" key="1">
    <citation type="submission" date="2015-08" db="EMBL/GenBank/DDBJ databases">
        <title>Next Generation Sequencing and Analysis of the Genome of Puccinia sorghi L Schw, the Causal Agent of Maize Common Rust.</title>
        <authorList>
            <person name="Rochi L."/>
            <person name="Burguener G."/>
            <person name="Darino M."/>
            <person name="Turjanski A."/>
            <person name="Kreff E."/>
            <person name="Dieguez M.J."/>
            <person name="Sacco F."/>
        </authorList>
    </citation>
    <scope>NUCLEOTIDE SEQUENCE [LARGE SCALE GENOMIC DNA]</scope>
    <source>
        <strain evidence="1 2">RO10H11247</strain>
    </source>
</reference>